<keyword evidence="3" id="KW-1185">Reference proteome</keyword>
<dbReference type="EMBL" id="JAGFBS010000008">
    <property type="protein sequence ID" value="KAG6377908.1"/>
    <property type="molecule type" value="Genomic_DNA"/>
</dbReference>
<feature type="transmembrane region" description="Helical" evidence="1">
    <location>
        <begin position="72"/>
        <end position="91"/>
    </location>
</feature>
<feature type="transmembrane region" description="Helical" evidence="1">
    <location>
        <begin position="98"/>
        <end position="120"/>
    </location>
</feature>
<proteinExistence type="predicted"/>
<protein>
    <submittedName>
        <fullName evidence="2">Uncharacterized protein</fullName>
    </submittedName>
</protein>
<dbReference type="OrthoDB" id="2384193at2759"/>
<feature type="transmembrane region" description="Helical" evidence="1">
    <location>
        <begin position="153"/>
        <end position="171"/>
    </location>
</feature>
<gene>
    <name evidence="2" type="ORF">JVT61DRAFT_14697</name>
</gene>
<organism evidence="2 3">
    <name type="scientific">Boletus reticuloceps</name>
    <dbReference type="NCBI Taxonomy" id="495285"/>
    <lineage>
        <taxon>Eukaryota</taxon>
        <taxon>Fungi</taxon>
        <taxon>Dikarya</taxon>
        <taxon>Basidiomycota</taxon>
        <taxon>Agaricomycotina</taxon>
        <taxon>Agaricomycetes</taxon>
        <taxon>Agaricomycetidae</taxon>
        <taxon>Boletales</taxon>
        <taxon>Boletineae</taxon>
        <taxon>Boletaceae</taxon>
        <taxon>Boletoideae</taxon>
        <taxon>Boletus</taxon>
    </lineage>
</organism>
<sequence>MESIGPKRDISLVPRLRYRLTQVPPPRVTHLEGTRVDAPSLDELIDNEWIELCFWLFLVNSSSAQQDWFKSLYFKTWAVGFCIAVLIFTCENVLKCEAYVFLTGGLASLSMTIWSIPILWTFPSFIANLKGKDVETATLVRLTKYHELNCIRVVFQFLFTVPLIIFGIDGIRPHRHTNEKMLPTGMIAVCQPHRSQCPKPIFMII</sequence>
<dbReference type="AlphaFoldDB" id="A0A8I2YVX0"/>
<evidence type="ECO:0000256" key="1">
    <source>
        <dbReference type="SAM" id="Phobius"/>
    </source>
</evidence>
<keyword evidence="1" id="KW-1133">Transmembrane helix</keyword>
<comment type="caution">
    <text evidence="2">The sequence shown here is derived from an EMBL/GenBank/DDBJ whole genome shotgun (WGS) entry which is preliminary data.</text>
</comment>
<name>A0A8I2YVX0_9AGAM</name>
<evidence type="ECO:0000313" key="2">
    <source>
        <dbReference type="EMBL" id="KAG6377908.1"/>
    </source>
</evidence>
<evidence type="ECO:0000313" key="3">
    <source>
        <dbReference type="Proteomes" id="UP000683000"/>
    </source>
</evidence>
<dbReference type="Proteomes" id="UP000683000">
    <property type="component" value="Unassembled WGS sequence"/>
</dbReference>
<keyword evidence="1" id="KW-0472">Membrane</keyword>
<keyword evidence="1" id="KW-0812">Transmembrane</keyword>
<reference evidence="2" key="1">
    <citation type="submission" date="2021-03" db="EMBL/GenBank/DDBJ databases">
        <title>Evolutionary innovations through gain and loss of genes in the ectomycorrhizal Boletales.</title>
        <authorList>
            <person name="Wu G."/>
            <person name="Miyauchi S."/>
            <person name="Morin E."/>
            <person name="Yang Z.-L."/>
            <person name="Xu J."/>
            <person name="Martin F.M."/>
        </authorList>
    </citation>
    <scope>NUCLEOTIDE SEQUENCE</scope>
    <source>
        <strain evidence="2">BR01</strain>
    </source>
</reference>
<accession>A0A8I2YVX0</accession>